<dbReference type="Gene3D" id="3.30.450.20">
    <property type="entry name" value="PAS domain"/>
    <property type="match status" value="2"/>
</dbReference>
<dbReference type="GO" id="GO:0005634">
    <property type="term" value="C:nucleus"/>
    <property type="evidence" value="ECO:0007669"/>
    <property type="project" value="UniProtKB-SubCell"/>
</dbReference>
<dbReference type="InterPro" id="IPR011598">
    <property type="entry name" value="bHLH_dom"/>
</dbReference>
<dbReference type="SUPFAM" id="SSF47459">
    <property type="entry name" value="HLH, helix-loop-helix DNA-binding domain"/>
    <property type="match status" value="1"/>
</dbReference>
<dbReference type="InterPro" id="IPR050933">
    <property type="entry name" value="Circadian_TF"/>
</dbReference>
<feature type="compositionally biased region" description="Basic and acidic residues" evidence="9">
    <location>
        <begin position="63"/>
        <end position="73"/>
    </location>
</feature>
<dbReference type="CDD" id="cd18947">
    <property type="entry name" value="bHLH-PAS_ARNT"/>
    <property type="match status" value="1"/>
</dbReference>
<keyword evidence="5" id="KW-0238">DNA-binding</keyword>
<reference evidence="12" key="2">
    <citation type="submission" date="2025-08" db="UniProtKB">
        <authorList>
            <consortium name="Ensembl"/>
        </authorList>
    </citation>
    <scope>IDENTIFICATION</scope>
</reference>
<gene>
    <name evidence="12" type="primary">ARNT2</name>
</gene>
<dbReference type="GO" id="GO:0003677">
    <property type="term" value="F:DNA binding"/>
    <property type="evidence" value="ECO:0007669"/>
    <property type="project" value="UniProtKB-KW"/>
</dbReference>
<dbReference type="Ensembl" id="ENSSFOT00015025581.2">
    <property type="protein sequence ID" value="ENSSFOP00015025301.1"/>
    <property type="gene ID" value="ENSSFOG00015016246.2"/>
</dbReference>
<dbReference type="InterPro" id="IPR001610">
    <property type="entry name" value="PAC"/>
</dbReference>
<proteinExistence type="predicted"/>
<dbReference type="SMART" id="SM00086">
    <property type="entry name" value="PAC"/>
    <property type="match status" value="1"/>
</dbReference>
<evidence type="ECO:0000256" key="3">
    <source>
        <dbReference type="ARBA" id="ARBA00022737"/>
    </source>
</evidence>
<evidence type="ECO:0000256" key="1">
    <source>
        <dbReference type="ARBA" id="ARBA00004123"/>
    </source>
</evidence>
<keyword evidence="13" id="KW-1185">Reference proteome</keyword>
<feature type="compositionally biased region" description="Low complexity" evidence="9">
    <location>
        <begin position="606"/>
        <end position="630"/>
    </location>
</feature>
<feature type="domain" description="PAS" evidence="10">
    <location>
        <begin position="342"/>
        <end position="393"/>
    </location>
</feature>
<reference evidence="12" key="3">
    <citation type="submission" date="2025-09" db="UniProtKB">
        <authorList>
            <consortium name="Ensembl"/>
        </authorList>
    </citation>
    <scope>IDENTIFICATION</scope>
</reference>
<dbReference type="GO" id="GO:0046983">
    <property type="term" value="F:protein dimerization activity"/>
    <property type="evidence" value="ECO:0007669"/>
    <property type="project" value="InterPro"/>
</dbReference>
<keyword evidence="6" id="KW-0804">Transcription</keyword>
<dbReference type="InterPro" id="IPR001067">
    <property type="entry name" value="Nuc_translocat"/>
</dbReference>
<dbReference type="AlphaFoldDB" id="A0A8C9RZM4"/>
<dbReference type="InterPro" id="IPR013767">
    <property type="entry name" value="PAS_fold"/>
</dbReference>
<keyword evidence="4" id="KW-0805">Transcription regulation</keyword>
<dbReference type="Gene3D" id="4.10.280.10">
    <property type="entry name" value="Helix-loop-helix DNA-binding domain"/>
    <property type="match status" value="1"/>
</dbReference>
<feature type="compositionally biased region" description="Polar residues" evidence="9">
    <location>
        <begin position="637"/>
        <end position="647"/>
    </location>
</feature>
<dbReference type="PRINTS" id="PR00785">
    <property type="entry name" value="NCTRNSLOCATR"/>
</dbReference>
<evidence type="ECO:0000256" key="6">
    <source>
        <dbReference type="ARBA" id="ARBA00023163"/>
    </source>
</evidence>
<accession>A0A8C9RZM4</accession>
<dbReference type="PROSITE" id="PS50888">
    <property type="entry name" value="BHLH"/>
    <property type="match status" value="1"/>
</dbReference>
<dbReference type="InterPro" id="IPR036638">
    <property type="entry name" value="HLH_DNA-bd_sf"/>
</dbReference>
<keyword evidence="7" id="KW-0539">Nucleus</keyword>
<dbReference type="SMART" id="SM00091">
    <property type="entry name" value="PAS"/>
    <property type="match status" value="2"/>
</dbReference>
<evidence type="ECO:0000256" key="4">
    <source>
        <dbReference type="ARBA" id="ARBA00023015"/>
    </source>
</evidence>
<feature type="region of interest" description="Disordered" evidence="9">
    <location>
        <begin position="1"/>
        <end position="75"/>
    </location>
</feature>
<dbReference type="FunFam" id="3.30.450.20:FF:000003">
    <property type="entry name" value="Aryl hydrocarbon receptor nuclear translocator 2"/>
    <property type="match status" value="1"/>
</dbReference>
<dbReference type="SUPFAM" id="SSF55785">
    <property type="entry name" value="PYP-like sensor domain (PAS domain)"/>
    <property type="match status" value="2"/>
</dbReference>
<evidence type="ECO:0000256" key="2">
    <source>
        <dbReference type="ARBA" id="ARBA00022491"/>
    </source>
</evidence>
<dbReference type="GeneTree" id="ENSGT00940000158198"/>
<comment type="subcellular location">
    <subcellularLocation>
        <location evidence="1">Nucleus</location>
    </subcellularLocation>
</comment>
<evidence type="ECO:0000256" key="7">
    <source>
        <dbReference type="ARBA" id="ARBA00023242"/>
    </source>
</evidence>
<dbReference type="GO" id="GO:0005667">
    <property type="term" value="C:transcription regulator complex"/>
    <property type="evidence" value="ECO:0007669"/>
    <property type="project" value="InterPro"/>
</dbReference>
<dbReference type="NCBIfam" id="TIGR00229">
    <property type="entry name" value="sensory_box"/>
    <property type="match status" value="1"/>
</dbReference>
<dbReference type="Pfam" id="PF00010">
    <property type="entry name" value="HLH"/>
    <property type="match status" value="1"/>
</dbReference>
<name>A0A8C9RZM4_SCLFO</name>
<feature type="domain" description="PAS" evidence="10">
    <location>
        <begin position="134"/>
        <end position="206"/>
    </location>
</feature>
<dbReference type="Pfam" id="PF00989">
    <property type="entry name" value="PAS"/>
    <property type="match status" value="1"/>
</dbReference>
<feature type="domain" description="BHLH" evidence="11">
    <location>
        <begin position="63"/>
        <end position="116"/>
    </location>
</feature>
<feature type="compositionally biased region" description="Polar residues" evidence="9">
    <location>
        <begin position="579"/>
        <end position="604"/>
    </location>
</feature>
<sequence length="713" mass="77215">MATSTAVSAPEMGSELPPSVGTSGTALGSGQVRGPGAIQGRGSKRRSAGMDLDDDDGEGPSKFSRENHSEIERRRRNKMSQYITELSDMVPTCSALARKPDKLTILRMAVSHMKAMRGAGNTPSDGAYKPSFLTEQELKHLILEAADGFLFVVGAETGRVIYVSDSVTPVLNQPQSEWFGSTLYEQVHPDDVDKLREQLSTSENSMTGRILDLKTGTVKKEGHQSSMRMCMGSRRSFICRMRCGSALLEHVPMSRLSSMRKRYRNGLGSSKEGGPEYVVVHCTGYMKAWPPAGMTIPDEDPEAGQSSKYCLVAIGRLQVTSSPVSMETNGLLVPTEFLSRHNSDGVVTFVDPRCINVVGYQPQDMLGKGILEFCHPEDQSHLRESFQQVVKLKGQVVSVMYRFRLKTRDWMLIRTSSFTFQNPYSDEIEYIICTNTNVKQVQQQQDAELEAQPSGSTPATYDLAQVPVPGVTSGVHEAGKALDKADGLFSQGRDTRFAEVFAGMSGPDRKMGPSSSLAEQQLFSQGSPFEPGHAGKSFGSSVIHVPGVSELPSAASAGQNLAQISQDITAAQVNWTDSQAPFSTQSGKAQSSPFDIGSSHSYTADPSPYSPLSSPATSSPSGNSYSGLSSRAPPFAESSQDGTQFPGRTSEVWSQWQGQHHDQQGGGQHTHPQPSQAEDFQDMLPLAGDPTQGTANYNIEDFADLGMFPPFSE</sequence>
<evidence type="ECO:0000256" key="5">
    <source>
        <dbReference type="ARBA" id="ARBA00023125"/>
    </source>
</evidence>
<dbReference type="OrthoDB" id="71302at2759"/>
<dbReference type="GO" id="GO:0045893">
    <property type="term" value="P:positive regulation of DNA-templated transcription"/>
    <property type="evidence" value="ECO:0007669"/>
    <property type="project" value="UniProtKB-ARBA"/>
</dbReference>
<dbReference type="PANTHER" id="PTHR23042">
    <property type="entry name" value="CIRCADIAN PROTEIN CLOCK/ARNT/BMAL/PAS"/>
    <property type="match status" value="1"/>
</dbReference>
<dbReference type="GO" id="GO:0001666">
    <property type="term" value="P:response to hypoxia"/>
    <property type="evidence" value="ECO:0007669"/>
    <property type="project" value="UniProtKB-ARBA"/>
</dbReference>
<dbReference type="CDD" id="cd00130">
    <property type="entry name" value="PAS"/>
    <property type="match status" value="2"/>
</dbReference>
<dbReference type="InterPro" id="IPR000014">
    <property type="entry name" value="PAS"/>
</dbReference>
<feature type="region of interest" description="Disordered" evidence="9">
    <location>
        <begin position="579"/>
        <end position="698"/>
    </location>
</feature>
<dbReference type="GO" id="GO:0003700">
    <property type="term" value="F:DNA-binding transcription factor activity"/>
    <property type="evidence" value="ECO:0007669"/>
    <property type="project" value="InterPro"/>
</dbReference>
<evidence type="ECO:0000256" key="9">
    <source>
        <dbReference type="SAM" id="MobiDB-lite"/>
    </source>
</evidence>
<dbReference type="InterPro" id="IPR035965">
    <property type="entry name" value="PAS-like_dom_sf"/>
</dbReference>
<keyword evidence="3" id="KW-0677">Repeat</keyword>
<evidence type="ECO:0000256" key="8">
    <source>
        <dbReference type="ARBA" id="ARBA00071057"/>
    </source>
</evidence>
<dbReference type="FunFam" id="4.10.280.10:FF:000011">
    <property type="entry name" value="Aryl hydrocarbon receptor nuclear translocator 2"/>
    <property type="match status" value="1"/>
</dbReference>
<dbReference type="SMART" id="SM00353">
    <property type="entry name" value="HLH"/>
    <property type="match status" value="1"/>
</dbReference>
<evidence type="ECO:0000259" key="11">
    <source>
        <dbReference type="PROSITE" id="PS50888"/>
    </source>
</evidence>
<organism evidence="12 13">
    <name type="scientific">Scleropages formosus</name>
    <name type="common">Asian bonytongue</name>
    <name type="synonym">Osteoglossum formosum</name>
    <dbReference type="NCBI Taxonomy" id="113540"/>
    <lineage>
        <taxon>Eukaryota</taxon>
        <taxon>Metazoa</taxon>
        <taxon>Chordata</taxon>
        <taxon>Craniata</taxon>
        <taxon>Vertebrata</taxon>
        <taxon>Euteleostomi</taxon>
        <taxon>Actinopterygii</taxon>
        <taxon>Neopterygii</taxon>
        <taxon>Teleostei</taxon>
        <taxon>Osteoglossocephala</taxon>
        <taxon>Osteoglossomorpha</taxon>
        <taxon>Osteoglossiformes</taxon>
        <taxon>Osteoglossidae</taxon>
        <taxon>Scleropages</taxon>
    </lineage>
</organism>
<evidence type="ECO:0000259" key="10">
    <source>
        <dbReference type="PROSITE" id="PS50112"/>
    </source>
</evidence>
<dbReference type="PROSITE" id="PS50112">
    <property type="entry name" value="PAS"/>
    <property type="match status" value="2"/>
</dbReference>
<protein>
    <recommendedName>
        <fullName evidence="8">Aryl hydrocarbon receptor nuclear translocator 2</fullName>
    </recommendedName>
</protein>
<evidence type="ECO:0000313" key="12">
    <source>
        <dbReference type="Ensembl" id="ENSSFOP00015025301.1"/>
    </source>
</evidence>
<keyword evidence="2" id="KW-0678">Repressor</keyword>
<dbReference type="Pfam" id="PF14598">
    <property type="entry name" value="PAS_11"/>
    <property type="match status" value="1"/>
</dbReference>
<dbReference type="Proteomes" id="UP000694397">
    <property type="component" value="Chromosome 7"/>
</dbReference>
<dbReference type="FunFam" id="3.30.450.20:FF:000020">
    <property type="entry name" value="Aryl hydrocarbon receptor nuclear translocator 2"/>
    <property type="match status" value="1"/>
</dbReference>
<evidence type="ECO:0000313" key="13">
    <source>
        <dbReference type="Proteomes" id="UP000694397"/>
    </source>
</evidence>
<dbReference type="GO" id="GO:0005737">
    <property type="term" value="C:cytoplasm"/>
    <property type="evidence" value="ECO:0007669"/>
    <property type="project" value="InterPro"/>
</dbReference>
<reference evidence="12 13" key="1">
    <citation type="submission" date="2019-04" db="EMBL/GenBank/DDBJ databases">
        <authorList>
            <consortium name="Wellcome Sanger Institute Data Sharing"/>
        </authorList>
    </citation>
    <scope>NUCLEOTIDE SEQUENCE [LARGE SCALE GENOMIC DNA]</scope>
</reference>